<reference evidence="6 7" key="1">
    <citation type="journal article" date="2015" name="Int. J. Syst. Evol. Microbiol.">
        <title>Mariniphaga sediminis sp. nov., isolated from coastal sediment.</title>
        <authorList>
            <person name="Wang F.Q."/>
            <person name="Shen Q.Y."/>
            <person name="Chen G.J."/>
            <person name="Du Z.J."/>
        </authorList>
    </citation>
    <scope>NUCLEOTIDE SEQUENCE [LARGE SCALE GENOMIC DNA]</scope>
    <source>
        <strain evidence="6 7">SY21</strain>
    </source>
</reference>
<evidence type="ECO:0000313" key="7">
    <source>
        <dbReference type="Proteomes" id="UP000266441"/>
    </source>
</evidence>
<dbReference type="InterPro" id="IPR006311">
    <property type="entry name" value="TAT_signal"/>
</dbReference>
<dbReference type="Pfam" id="PF17677">
    <property type="entry name" value="Glyco_hydro38C2"/>
    <property type="match status" value="1"/>
</dbReference>
<dbReference type="InterPro" id="IPR000602">
    <property type="entry name" value="Glyco_hydro_38_N"/>
</dbReference>
<dbReference type="InterPro" id="IPR011682">
    <property type="entry name" value="Glyco_hydro_38_C"/>
</dbReference>
<comment type="similarity">
    <text evidence="1">Belongs to the glycosyl hydrolase 38 family.</text>
</comment>
<protein>
    <submittedName>
        <fullName evidence="6">Alpha-mannosidase</fullName>
    </submittedName>
</protein>
<evidence type="ECO:0000256" key="3">
    <source>
        <dbReference type="ARBA" id="ARBA00022801"/>
    </source>
</evidence>
<dbReference type="CDD" id="cd10789">
    <property type="entry name" value="GH38N_AMII_ER_cytosolic"/>
    <property type="match status" value="1"/>
</dbReference>
<dbReference type="Gene3D" id="1.20.1270.50">
    <property type="entry name" value="Glycoside hydrolase family 38, central domain"/>
    <property type="match status" value="1"/>
</dbReference>
<dbReference type="PANTHER" id="PTHR46017:SF1">
    <property type="entry name" value="ALPHA-MANNOSIDASE 2C1"/>
    <property type="match status" value="1"/>
</dbReference>
<proteinExistence type="inferred from homology"/>
<organism evidence="6 7">
    <name type="scientific">Mariniphaga sediminis</name>
    <dbReference type="NCBI Taxonomy" id="1628158"/>
    <lineage>
        <taxon>Bacteria</taxon>
        <taxon>Pseudomonadati</taxon>
        <taxon>Bacteroidota</taxon>
        <taxon>Bacteroidia</taxon>
        <taxon>Marinilabiliales</taxon>
        <taxon>Prolixibacteraceae</taxon>
        <taxon>Mariniphaga</taxon>
    </lineage>
</organism>
<dbReference type="GO" id="GO:0006013">
    <property type="term" value="P:mannose metabolic process"/>
    <property type="evidence" value="ECO:0007669"/>
    <property type="project" value="InterPro"/>
</dbReference>
<gene>
    <name evidence="6" type="ORF">D1164_14370</name>
</gene>
<dbReference type="GO" id="GO:0046872">
    <property type="term" value="F:metal ion binding"/>
    <property type="evidence" value="ECO:0007669"/>
    <property type="project" value="UniProtKB-KW"/>
</dbReference>
<dbReference type="GO" id="GO:0030246">
    <property type="term" value="F:carbohydrate binding"/>
    <property type="evidence" value="ECO:0007669"/>
    <property type="project" value="InterPro"/>
</dbReference>
<dbReference type="SUPFAM" id="SSF74650">
    <property type="entry name" value="Galactose mutarotase-like"/>
    <property type="match status" value="1"/>
</dbReference>
<dbReference type="Gene3D" id="2.70.98.30">
    <property type="entry name" value="Golgi alpha-mannosidase II, domain 4"/>
    <property type="match status" value="1"/>
</dbReference>
<comment type="caution">
    <text evidence="6">The sequence shown here is derived from an EMBL/GenBank/DDBJ whole genome shotgun (WGS) entry which is preliminary data.</text>
</comment>
<name>A0A399D020_9BACT</name>
<dbReference type="SUPFAM" id="SSF88688">
    <property type="entry name" value="Families 57/38 glycoside transferase middle domain"/>
    <property type="match status" value="1"/>
</dbReference>
<dbReference type="Gene3D" id="2.60.40.1180">
    <property type="entry name" value="Golgi alpha-mannosidase II"/>
    <property type="match status" value="1"/>
</dbReference>
<dbReference type="OrthoDB" id="9772207at2"/>
<dbReference type="InterPro" id="IPR013780">
    <property type="entry name" value="Glyco_hydro_b"/>
</dbReference>
<dbReference type="PROSITE" id="PS51318">
    <property type="entry name" value="TAT"/>
    <property type="match status" value="1"/>
</dbReference>
<dbReference type="GO" id="GO:0009313">
    <property type="term" value="P:oligosaccharide catabolic process"/>
    <property type="evidence" value="ECO:0007669"/>
    <property type="project" value="TreeGrafter"/>
</dbReference>
<dbReference type="PANTHER" id="PTHR46017">
    <property type="entry name" value="ALPHA-MANNOSIDASE 2C1"/>
    <property type="match status" value="1"/>
</dbReference>
<dbReference type="InterPro" id="IPR037094">
    <property type="entry name" value="Glyco_hydro_38_cen_sf"/>
</dbReference>
<evidence type="ECO:0000256" key="2">
    <source>
        <dbReference type="ARBA" id="ARBA00022723"/>
    </source>
</evidence>
<dbReference type="InterPro" id="IPR015341">
    <property type="entry name" value="Glyco_hydro_38_cen"/>
</dbReference>
<dbReference type="AlphaFoldDB" id="A0A399D020"/>
<keyword evidence="2" id="KW-0479">Metal-binding</keyword>
<dbReference type="InterPro" id="IPR011013">
    <property type="entry name" value="Gal_mutarotase_sf_dom"/>
</dbReference>
<dbReference type="RefSeq" id="WP_119350696.1">
    <property type="nucleotide sequence ID" value="NZ_QWET01000010.1"/>
</dbReference>
<dbReference type="Pfam" id="PF09261">
    <property type="entry name" value="Alpha-mann_mid"/>
    <property type="match status" value="1"/>
</dbReference>
<dbReference type="Proteomes" id="UP000266441">
    <property type="component" value="Unassembled WGS sequence"/>
</dbReference>
<dbReference type="EMBL" id="QWET01000010">
    <property type="protein sequence ID" value="RIH64538.1"/>
    <property type="molecule type" value="Genomic_DNA"/>
</dbReference>
<sequence>MSKKVTENGTGITRRDFINRSAAGTAVVVLDPVSAFFTGGNDGKIAWPANALDFRFHMIGHAHIDPVWLWPWSEGLSVIHSTFRAALDRMNETPDFTFVASSAQFYEWVAENDPEMLDEIRQRVKEGRWNIVGGWWVEPDVNIPDGEAMVRQGLYGQKTFERLLGQKATIAFNPDSFGHAGTLPQILNLQGMKHYVFMRPGPHEKNIPADLFWWEGTDGSRVLTYRIPISYNETKPVDNRVERILERFQNQPMKSFMAYYGAGDHGGGATKENIRSIEALKNDSAAPKVFFSTMDKYFEEVEKQNLDLPTVKDDLQHHAQGCYTAEIEIKKGNRQSEAALVTAEKMAAIGKVAWRANYPKHEFTTAWQRVLFLQFHDSLAGTSLPEHSQTAREGYGYALDTAHQSIIKNIQKLEWQISSEDPESEYLVVFNPHTWETRQTIEYDFNWSDRRAASRVEDEKGNPLPHQWAAGTTETGSRKTLITEVELPPFGYRQIRLMDAKTPPVEKGVQAQNNTLENEFYKIRFSKNGEIGILDKQTGNEVFSGGEGGCKALVINDPSDTWSHDVKAFSEEIGAFGNAKIRVLREGPVKGVVRVETSYGDSTLTIDWALSKGSRNIEASVSLNWHERLKMLKFSFPVNVETPEATYEVPYGHIVREANGDENPGLRWIDVAGKQNGNTYGLSVINDAKYGYSVNGSDIRISVARAAVFAHHNPKKLNLENSYQWMDQGIHTFRLLLVPHNNSWKESRIARITEEFMAAPVCIYQGIHDGKLPKTGSFLSVDKPNVIVSSIKQAEDSDDIIFRCVETSGVSTAATLDIHFAQRTWKGNFRPCEIKTLRMKPGTGQIQEVNLLEEAG</sequence>
<keyword evidence="7" id="KW-1185">Reference proteome</keyword>
<dbReference type="SMART" id="SM00872">
    <property type="entry name" value="Alpha-mann_mid"/>
    <property type="match status" value="1"/>
</dbReference>
<evidence type="ECO:0000256" key="4">
    <source>
        <dbReference type="ARBA" id="ARBA00023295"/>
    </source>
</evidence>
<evidence type="ECO:0000259" key="5">
    <source>
        <dbReference type="SMART" id="SM00872"/>
    </source>
</evidence>
<keyword evidence="3" id="KW-0378">Hydrolase</keyword>
<keyword evidence="4" id="KW-0326">Glycosidase</keyword>
<dbReference type="InterPro" id="IPR028995">
    <property type="entry name" value="Glyco_hydro_57/38_cen_sf"/>
</dbReference>
<dbReference type="InterPro" id="IPR041147">
    <property type="entry name" value="GH38_C"/>
</dbReference>
<feature type="domain" description="Glycoside hydrolase family 38 central" evidence="5">
    <location>
        <begin position="317"/>
        <end position="395"/>
    </location>
</feature>
<dbReference type="GO" id="GO:0004559">
    <property type="term" value="F:alpha-mannosidase activity"/>
    <property type="evidence" value="ECO:0007669"/>
    <property type="project" value="InterPro"/>
</dbReference>
<dbReference type="Pfam" id="PF07748">
    <property type="entry name" value="Glyco_hydro_38C"/>
    <property type="match status" value="1"/>
</dbReference>
<dbReference type="InterPro" id="IPR011330">
    <property type="entry name" value="Glyco_hydro/deAcase_b/a-brl"/>
</dbReference>
<evidence type="ECO:0000313" key="6">
    <source>
        <dbReference type="EMBL" id="RIH64538.1"/>
    </source>
</evidence>
<evidence type="ECO:0000256" key="1">
    <source>
        <dbReference type="ARBA" id="ARBA00009792"/>
    </source>
</evidence>
<dbReference type="Pfam" id="PF01074">
    <property type="entry name" value="Glyco_hydro_38N"/>
    <property type="match status" value="1"/>
</dbReference>
<dbReference type="InterPro" id="IPR027291">
    <property type="entry name" value="Glyco_hydro_38_N_sf"/>
</dbReference>
<accession>A0A399D020</accession>
<dbReference type="Gene3D" id="3.20.110.10">
    <property type="entry name" value="Glycoside hydrolase 38, N terminal domain"/>
    <property type="match status" value="1"/>
</dbReference>
<dbReference type="SUPFAM" id="SSF88713">
    <property type="entry name" value="Glycoside hydrolase/deacetylase"/>
    <property type="match status" value="1"/>
</dbReference>